<gene>
    <name evidence="4" type="ORF">A3770_13p69610</name>
</gene>
<accession>A0A5B8MV41</accession>
<sequence>MGSDNKPGEGNGRQMTESRQAEARSSGGGESVVAATRRIVKTHPKKVTTLVLWALGIFCMLFAPAPMKITPEMQMRYQQKMDKVMDLSADFTRTTKELDKFYAELNAAKSFGWYFRSADRKAVNEIKDRMAPIETEYKQLEKRRDTLESEARGELGLWSEAGIQEARDVFWSTYKRGRRSAQAGIVWDLVWELFRSDNYEDSVNFLFRIIWIVVSNFVMFLITSSIVFLFKVVWVIRSFKPSLISGIFFYLVATLAALSTVGAMISLLVGAGVGSAAIVAKNARYLPQSNRRRYVRHQRTHQE</sequence>
<evidence type="ECO:0000313" key="5">
    <source>
        <dbReference type="Proteomes" id="UP000316726"/>
    </source>
</evidence>
<organism evidence="4 5">
    <name type="scientific">Chloropicon primus</name>
    <dbReference type="NCBI Taxonomy" id="1764295"/>
    <lineage>
        <taxon>Eukaryota</taxon>
        <taxon>Viridiplantae</taxon>
        <taxon>Chlorophyta</taxon>
        <taxon>Chloropicophyceae</taxon>
        <taxon>Chloropicales</taxon>
        <taxon>Chloropicaceae</taxon>
        <taxon>Chloropicon</taxon>
    </lineage>
</organism>
<name>A0A5B8MV41_9CHLO</name>
<reference evidence="4 5" key="1">
    <citation type="submission" date="2018-07" db="EMBL/GenBank/DDBJ databases">
        <title>The complete nuclear genome of the prasinophyte Chloropicon primus (CCMP1205).</title>
        <authorList>
            <person name="Pombert J.-F."/>
            <person name="Otis C."/>
            <person name="Turmel M."/>
            <person name="Lemieux C."/>
        </authorList>
    </citation>
    <scope>NUCLEOTIDE SEQUENCE [LARGE SCALE GENOMIC DNA]</scope>
    <source>
        <strain evidence="4 5">CCMP1205</strain>
    </source>
</reference>
<feature type="transmembrane region" description="Helical" evidence="3">
    <location>
        <begin position="47"/>
        <end position="67"/>
    </location>
</feature>
<evidence type="ECO:0000256" key="1">
    <source>
        <dbReference type="SAM" id="Coils"/>
    </source>
</evidence>
<keyword evidence="3" id="KW-0472">Membrane</keyword>
<protein>
    <submittedName>
        <fullName evidence="4">Uncharacterized protein</fullName>
    </submittedName>
</protein>
<proteinExistence type="predicted"/>
<keyword evidence="3" id="KW-0812">Transmembrane</keyword>
<feature type="coiled-coil region" evidence="1">
    <location>
        <begin position="123"/>
        <end position="150"/>
    </location>
</feature>
<dbReference type="AlphaFoldDB" id="A0A5B8MV41"/>
<keyword evidence="5" id="KW-1185">Reference proteome</keyword>
<keyword evidence="1" id="KW-0175">Coiled coil</keyword>
<feature type="region of interest" description="Disordered" evidence="2">
    <location>
        <begin position="1"/>
        <end position="32"/>
    </location>
</feature>
<evidence type="ECO:0000313" key="4">
    <source>
        <dbReference type="EMBL" id="QDZ24443.1"/>
    </source>
</evidence>
<dbReference type="OrthoDB" id="202063at2759"/>
<feature type="transmembrane region" description="Helical" evidence="3">
    <location>
        <begin position="242"/>
        <end position="258"/>
    </location>
</feature>
<feature type="transmembrane region" description="Helical" evidence="3">
    <location>
        <begin position="205"/>
        <end position="230"/>
    </location>
</feature>
<dbReference type="EMBL" id="CP031046">
    <property type="protein sequence ID" value="QDZ24443.1"/>
    <property type="molecule type" value="Genomic_DNA"/>
</dbReference>
<dbReference type="Proteomes" id="UP000316726">
    <property type="component" value="Chromosome 13"/>
</dbReference>
<keyword evidence="3" id="KW-1133">Transmembrane helix</keyword>
<evidence type="ECO:0000256" key="3">
    <source>
        <dbReference type="SAM" id="Phobius"/>
    </source>
</evidence>
<evidence type="ECO:0000256" key="2">
    <source>
        <dbReference type="SAM" id="MobiDB-lite"/>
    </source>
</evidence>